<dbReference type="CDD" id="cd02440">
    <property type="entry name" value="AdoMet_MTases"/>
    <property type="match status" value="1"/>
</dbReference>
<proteinExistence type="predicted"/>
<dbReference type="SUPFAM" id="SSF53335">
    <property type="entry name" value="S-adenosyl-L-methionine-dependent methyltransferases"/>
    <property type="match status" value="1"/>
</dbReference>
<dbReference type="Pfam" id="PF13847">
    <property type="entry name" value="Methyltransf_31"/>
    <property type="match status" value="1"/>
</dbReference>
<comment type="caution">
    <text evidence="2">The sequence shown here is derived from an EMBL/GenBank/DDBJ whole genome shotgun (WGS) entry which is preliminary data.</text>
</comment>
<keyword evidence="3" id="KW-1185">Reference proteome</keyword>
<dbReference type="Gene3D" id="3.40.50.150">
    <property type="entry name" value="Vaccinia Virus protein VP39"/>
    <property type="match status" value="1"/>
</dbReference>
<feature type="domain" description="Methyltransferase" evidence="1">
    <location>
        <begin position="36"/>
        <end position="142"/>
    </location>
</feature>
<name>A0ABR4EQV0_9PEZI</name>
<accession>A0ABR4EQV0</accession>
<organism evidence="2 3">
    <name type="scientific">Diaporthe vaccinii</name>
    <dbReference type="NCBI Taxonomy" id="105482"/>
    <lineage>
        <taxon>Eukaryota</taxon>
        <taxon>Fungi</taxon>
        <taxon>Dikarya</taxon>
        <taxon>Ascomycota</taxon>
        <taxon>Pezizomycotina</taxon>
        <taxon>Sordariomycetes</taxon>
        <taxon>Sordariomycetidae</taxon>
        <taxon>Diaporthales</taxon>
        <taxon>Diaporthaceae</taxon>
        <taxon>Diaporthe</taxon>
        <taxon>Diaporthe eres species complex</taxon>
    </lineage>
</organism>
<dbReference type="Proteomes" id="UP001600888">
    <property type="component" value="Unassembled WGS sequence"/>
</dbReference>
<protein>
    <recommendedName>
        <fullName evidence="1">Methyltransferase domain-containing protein</fullName>
    </recommendedName>
</protein>
<sequence>MAYQNKALVSDDPNVLALYEYRTAKDYAAYLLRHLKPDFHILDVGCGPGGMTHDFSLLVPQGKVVAIDVSPDIVVRAAATYQEANLSFEVGDAYELSQSADASFDVIHAHALFMHLTDPVKAFKAMYRVVKPGGIVASRDSSGRGIIAVHPDRPPFTALMTEASPAQLRCLEAMGSWTKAGVYKEKWAREAGFGGGGDGGRIEVAMSLEHVTREWNGFRGAIGDRAVELGVVTREQVERWGEIWSEWIKEEDRFQKREFVDTLCFKGEGA</sequence>
<gene>
    <name evidence="2" type="ORF">FJTKL_08633</name>
</gene>
<dbReference type="EMBL" id="JBAWTH010000034">
    <property type="protein sequence ID" value="KAL2284804.1"/>
    <property type="molecule type" value="Genomic_DNA"/>
</dbReference>
<dbReference type="InterPro" id="IPR029063">
    <property type="entry name" value="SAM-dependent_MTases_sf"/>
</dbReference>
<evidence type="ECO:0000313" key="2">
    <source>
        <dbReference type="EMBL" id="KAL2284804.1"/>
    </source>
</evidence>
<dbReference type="InterPro" id="IPR025714">
    <property type="entry name" value="Methyltranfer_dom"/>
</dbReference>
<evidence type="ECO:0000313" key="3">
    <source>
        <dbReference type="Proteomes" id="UP001600888"/>
    </source>
</evidence>
<evidence type="ECO:0000259" key="1">
    <source>
        <dbReference type="Pfam" id="PF13847"/>
    </source>
</evidence>
<reference evidence="2 3" key="1">
    <citation type="submission" date="2024-03" db="EMBL/GenBank/DDBJ databases">
        <title>A high-quality draft genome sequence of Diaporthe vaccinii, a causative agent of upright dieback and viscid rot disease in cranberry plants.</title>
        <authorList>
            <person name="Sarrasin M."/>
            <person name="Lang B.F."/>
            <person name="Burger G."/>
        </authorList>
    </citation>
    <scope>NUCLEOTIDE SEQUENCE [LARGE SCALE GENOMIC DNA]</scope>
    <source>
        <strain evidence="2 3">IS7</strain>
    </source>
</reference>
<dbReference type="PANTHER" id="PTHR43861">
    <property type="entry name" value="TRANS-ACONITATE 2-METHYLTRANSFERASE-RELATED"/>
    <property type="match status" value="1"/>
</dbReference>